<reference evidence="1 2" key="1">
    <citation type="submission" date="2018-03" db="EMBL/GenBank/DDBJ databases">
        <title>Genomic Encyclopedia of Archaeal and Bacterial Type Strains, Phase II (KMG-II): from individual species to whole genera.</title>
        <authorList>
            <person name="Goeker M."/>
        </authorList>
    </citation>
    <scope>NUCLEOTIDE SEQUENCE [LARGE SCALE GENOMIC DNA]</scope>
    <source>
        <strain evidence="1 2">DSM 43146</strain>
    </source>
</reference>
<gene>
    <name evidence="1" type="ORF">CLV67_103228</name>
</gene>
<proteinExistence type="predicted"/>
<dbReference type="EMBL" id="PVMZ01000003">
    <property type="protein sequence ID" value="PRX23480.1"/>
    <property type="molecule type" value="Genomic_DNA"/>
</dbReference>
<evidence type="ECO:0000313" key="1">
    <source>
        <dbReference type="EMBL" id="PRX23480.1"/>
    </source>
</evidence>
<keyword evidence="2" id="KW-1185">Reference proteome</keyword>
<dbReference type="Proteomes" id="UP000239415">
    <property type="component" value="Unassembled WGS sequence"/>
</dbReference>
<evidence type="ECO:0000313" key="2">
    <source>
        <dbReference type="Proteomes" id="UP000239415"/>
    </source>
</evidence>
<protein>
    <submittedName>
        <fullName evidence="1">Uncharacterized protein</fullName>
    </submittedName>
</protein>
<dbReference type="AlphaFoldDB" id="A0A2T0KIX3"/>
<name>A0A2T0KIX3_9ACTN</name>
<organism evidence="1 2">
    <name type="scientific">Actinoplanes italicus</name>
    <dbReference type="NCBI Taxonomy" id="113567"/>
    <lineage>
        <taxon>Bacteria</taxon>
        <taxon>Bacillati</taxon>
        <taxon>Actinomycetota</taxon>
        <taxon>Actinomycetes</taxon>
        <taxon>Micromonosporales</taxon>
        <taxon>Micromonosporaceae</taxon>
        <taxon>Actinoplanes</taxon>
    </lineage>
</organism>
<accession>A0A2T0KIX3</accession>
<comment type="caution">
    <text evidence="1">The sequence shown here is derived from an EMBL/GenBank/DDBJ whole genome shotgun (WGS) entry which is preliminary data.</text>
</comment>
<sequence>MVLHDAGVDGHLFGRMDQYKIVVGNYGMHPITNVVGKLVYRETQAQLGKFIGGPAPLPVLEGGKRQQLQWEVMIKWPGAAQQHELPDHFDLEVQFTDVNGIRWAVRPGLGQQPSRVYDIE</sequence>